<keyword evidence="6" id="KW-0479">Metal-binding</keyword>
<keyword evidence="8" id="KW-0067">ATP-binding</keyword>
<keyword evidence="12" id="KW-1185">Reference proteome</keyword>
<dbReference type="Proteomes" id="UP000626148">
    <property type="component" value="Unassembled WGS sequence"/>
</dbReference>
<name>A0A918K0F0_9GAMM</name>
<keyword evidence="5" id="KW-0819">tRNA processing</keyword>
<reference evidence="11" key="1">
    <citation type="journal article" date="2014" name="Int. J. Syst. Evol. Microbiol.">
        <title>Complete genome sequence of Corynebacterium casei LMG S-19264T (=DSM 44701T), isolated from a smear-ripened cheese.</title>
        <authorList>
            <consortium name="US DOE Joint Genome Institute (JGI-PGF)"/>
            <person name="Walter F."/>
            <person name="Albersmeier A."/>
            <person name="Kalinowski J."/>
            <person name="Ruckert C."/>
        </authorList>
    </citation>
    <scope>NUCLEOTIDE SEQUENCE</scope>
    <source>
        <strain evidence="11">KCTC 22169</strain>
    </source>
</reference>
<evidence type="ECO:0000256" key="9">
    <source>
        <dbReference type="ARBA" id="ARBA00022842"/>
    </source>
</evidence>
<evidence type="ECO:0000256" key="5">
    <source>
        <dbReference type="ARBA" id="ARBA00022694"/>
    </source>
</evidence>
<dbReference type="GO" id="GO:0005524">
    <property type="term" value="F:ATP binding"/>
    <property type="evidence" value="ECO:0007669"/>
    <property type="project" value="UniProtKB-KW"/>
</dbReference>
<dbReference type="GO" id="GO:0005737">
    <property type="term" value="C:cytoplasm"/>
    <property type="evidence" value="ECO:0007669"/>
    <property type="project" value="UniProtKB-SubCell"/>
</dbReference>
<keyword evidence="4" id="KW-0963">Cytoplasm</keyword>
<evidence type="ECO:0000256" key="10">
    <source>
        <dbReference type="ARBA" id="ARBA00032441"/>
    </source>
</evidence>
<evidence type="ECO:0000256" key="1">
    <source>
        <dbReference type="ARBA" id="ARBA00004496"/>
    </source>
</evidence>
<evidence type="ECO:0000256" key="4">
    <source>
        <dbReference type="ARBA" id="ARBA00022490"/>
    </source>
</evidence>
<dbReference type="NCBIfam" id="TIGR00150">
    <property type="entry name" value="T6A_YjeE"/>
    <property type="match status" value="1"/>
</dbReference>
<dbReference type="RefSeq" id="WP_229805142.1">
    <property type="nucleotide sequence ID" value="NZ_BMXR01000001.1"/>
</dbReference>
<protein>
    <recommendedName>
        <fullName evidence="3">tRNA threonylcarbamoyladenosine biosynthesis protein TsaE</fullName>
    </recommendedName>
    <alternativeName>
        <fullName evidence="10">t(6)A37 threonylcarbamoyladenosine biosynthesis protein TsaE</fullName>
    </alternativeName>
</protein>
<dbReference type="Pfam" id="PF02367">
    <property type="entry name" value="TsaE"/>
    <property type="match status" value="1"/>
</dbReference>
<dbReference type="InterPro" id="IPR027417">
    <property type="entry name" value="P-loop_NTPase"/>
</dbReference>
<accession>A0A918K0F0</accession>
<evidence type="ECO:0000256" key="3">
    <source>
        <dbReference type="ARBA" id="ARBA00019010"/>
    </source>
</evidence>
<comment type="subcellular location">
    <subcellularLocation>
        <location evidence="1">Cytoplasm</location>
    </subcellularLocation>
</comment>
<evidence type="ECO:0000256" key="6">
    <source>
        <dbReference type="ARBA" id="ARBA00022723"/>
    </source>
</evidence>
<dbReference type="SUPFAM" id="SSF52540">
    <property type="entry name" value="P-loop containing nucleoside triphosphate hydrolases"/>
    <property type="match status" value="1"/>
</dbReference>
<dbReference type="EMBL" id="BMXR01000001">
    <property type="protein sequence ID" value="GGX40750.1"/>
    <property type="molecule type" value="Genomic_DNA"/>
</dbReference>
<gene>
    <name evidence="11" type="ORF">GCM10007392_04410</name>
</gene>
<evidence type="ECO:0000256" key="7">
    <source>
        <dbReference type="ARBA" id="ARBA00022741"/>
    </source>
</evidence>
<evidence type="ECO:0000256" key="8">
    <source>
        <dbReference type="ARBA" id="ARBA00022840"/>
    </source>
</evidence>
<dbReference type="PANTHER" id="PTHR33540">
    <property type="entry name" value="TRNA THREONYLCARBAMOYLADENOSINE BIOSYNTHESIS PROTEIN TSAE"/>
    <property type="match status" value="1"/>
</dbReference>
<proteinExistence type="inferred from homology"/>
<comment type="similarity">
    <text evidence="2">Belongs to the TsaE family.</text>
</comment>
<dbReference type="AlphaFoldDB" id="A0A918K0F0"/>
<dbReference type="GO" id="GO:0002949">
    <property type="term" value="P:tRNA threonylcarbamoyladenosine modification"/>
    <property type="evidence" value="ECO:0007669"/>
    <property type="project" value="InterPro"/>
</dbReference>
<comment type="caution">
    <text evidence="11">The sequence shown here is derived from an EMBL/GenBank/DDBJ whole genome shotgun (WGS) entry which is preliminary data.</text>
</comment>
<reference evidence="11" key="2">
    <citation type="submission" date="2020-09" db="EMBL/GenBank/DDBJ databases">
        <authorList>
            <person name="Sun Q."/>
            <person name="Kim S."/>
        </authorList>
    </citation>
    <scope>NUCLEOTIDE SEQUENCE</scope>
    <source>
        <strain evidence="11">KCTC 22169</strain>
    </source>
</reference>
<organism evidence="11 12">
    <name type="scientific">Saccharospirillum salsuginis</name>
    <dbReference type="NCBI Taxonomy" id="418750"/>
    <lineage>
        <taxon>Bacteria</taxon>
        <taxon>Pseudomonadati</taxon>
        <taxon>Pseudomonadota</taxon>
        <taxon>Gammaproteobacteria</taxon>
        <taxon>Oceanospirillales</taxon>
        <taxon>Saccharospirillaceae</taxon>
        <taxon>Saccharospirillum</taxon>
    </lineage>
</organism>
<evidence type="ECO:0000313" key="12">
    <source>
        <dbReference type="Proteomes" id="UP000626148"/>
    </source>
</evidence>
<sequence length="157" mass="17507">MYRLTVTEEQMSALGKQLAEALMAGEGAIVYLDGTLGMGKTTLSQAVVHGCGWSGRVKSPTYTLVEPYDCGALQVVHFDLYRLADPEELEFIGIRDYLQPHTAWLVEWPERGAGVLPEADVVIHFTEAGAARQLTVEPRTERGRLVSDRLQHVWEHE</sequence>
<dbReference type="PANTHER" id="PTHR33540:SF2">
    <property type="entry name" value="TRNA THREONYLCARBAMOYLADENOSINE BIOSYNTHESIS PROTEIN TSAE"/>
    <property type="match status" value="1"/>
</dbReference>
<dbReference type="GO" id="GO:0046872">
    <property type="term" value="F:metal ion binding"/>
    <property type="evidence" value="ECO:0007669"/>
    <property type="project" value="UniProtKB-KW"/>
</dbReference>
<evidence type="ECO:0000313" key="11">
    <source>
        <dbReference type="EMBL" id="GGX40750.1"/>
    </source>
</evidence>
<keyword evidence="7" id="KW-0547">Nucleotide-binding</keyword>
<evidence type="ECO:0000256" key="2">
    <source>
        <dbReference type="ARBA" id="ARBA00007599"/>
    </source>
</evidence>
<dbReference type="InterPro" id="IPR003442">
    <property type="entry name" value="T6A_TsaE"/>
</dbReference>
<keyword evidence="9" id="KW-0460">Magnesium</keyword>
<dbReference type="Gene3D" id="3.40.50.300">
    <property type="entry name" value="P-loop containing nucleotide triphosphate hydrolases"/>
    <property type="match status" value="1"/>
</dbReference>